<dbReference type="AlphaFoldDB" id="A0A1M6IQY1"/>
<organism evidence="2 3">
    <name type="scientific">Geosporobacter subterraneus DSM 17957</name>
    <dbReference type="NCBI Taxonomy" id="1121919"/>
    <lineage>
        <taxon>Bacteria</taxon>
        <taxon>Bacillati</taxon>
        <taxon>Bacillota</taxon>
        <taxon>Clostridia</taxon>
        <taxon>Peptostreptococcales</taxon>
        <taxon>Thermotaleaceae</taxon>
        <taxon>Geosporobacter</taxon>
    </lineage>
</organism>
<dbReference type="PROSITE" id="PS51097">
    <property type="entry name" value="PTS_EIIA_TYPE_5"/>
    <property type="match status" value="1"/>
</dbReference>
<dbReference type="RefSeq" id="WP_110941078.1">
    <property type="nucleotide sequence ID" value="NZ_FQZV01000022.1"/>
</dbReference>
<dbReference type="OrthoDB" id="5113885at2"/>
<dbReference type="GO" id="GO:0009401">
    <property type="term" value="P:phosphoenolpyruvate-dependent sugar phosphotransferase system"/>
    <property type="evidence" value="ECO:0007669"/>
    <property type="project" value="InterPro"/>
</dbReference>
<dbReference type="PANTHER" id="PTHR40398:SF1">
    <property type="entry name" value="PTS SYSTEM GLUCITOL_SORBITOL-SPECIFIC EIIA COMPONENT"/>
    <property type="match status" value="1"/>
</dbReference>
<dbReference type="SUPFAM" id="SSF141530">
    <property type="entry name" value="PTSIIA/GutA-like"/>
    <property type="match status" value="1"/>
</dbReference>
<sequence length="117" mass="12953">MKYQSTISGLGELALDFAADNLLIFFNENAPAELAEISILHTIEELSEDIEVGDVIILSNQEYRVTAVGEEANKTFRQMGHCTFKFTGKSEAELPGHIELQGNRMPDIKVGDLLIVK</sequence>
<dbReference type="Pfam" id="PF03829">
    <property type="entry name" value="PTSIIA_gutA"/>
    <property type="match status" value="1"/>
</dbReference>
<dbReference type="Gene3D" id="2.40.33.40">
    <property type="entry name" value="Phosphotransferase system, glucitol/sorbitol-specific IIA component"/>
    <property type="match status" value="1"/>
</dbReference>
<evidence type="ECO:0000313" key="2">
    <source>
        <dbReference type="EMBL" id="SHJ36795.1"/>
    </source>
</evidence>
<keyword evidence="3" id="KW-1185">Reference proteome</keyword>
<dbReference type="InterPro" id="IPR004716">
    <property type="entry name" value="PTS_IIA_glucitol/sorbitol-sp"/>
</dbReference>
<dbReference type="GO" id="GO:0016301">
    <property type="term" value="F:kinase activity"/>
    <property type="evidence" value="ECO:0007669"/>
    <property type="project" value="TreeGrafter"/>
</dbReference>
<dbReference type="STRING" id="1121919.SAMN02745975_01931"/>
<protein>
    <submittedName>
        <fullName evidence="2">PTS system, glucitol/sorbitol-specific IIA component</fullName>
    </submittedName>
</protein>
<evidence type="ECO:0000313" key="3">
    <source>
        <dbReference type="Proteomes" id="UP000184536"/>
    </source>
</evidence>
<feature type="modified residue" description="Phosphohistidine; by HPr" evidence="1">
    <location>
        <position position="41"/>
    </location>
</feature>
<accession>A0A1M6IQY1</accession>
<dbReference type="EMBL" id="FQZV01000022">
    <property type="protein sequence ID" value="SHJ36795.1"/>
    <property type="molecule type" value="Genomic_DNA"/>
</dbReference>
<gene>
    <name evidence="2" type="ORF">SAMN02745975_01931</name>
</gene>
<evidence type="ECO:0000256" key="1">
    <source>
        <dbReference type="PROSITE-ProRule" id="PRU00420"/>
    </source>
</evidence>
<name>A0A1M6IQY1_9FIRM</name>
<dbReference type="InterPro" id="IPR036665">
    <property type="entry name" value="PTS_IIA_glucitol/sorbitol_sf"/>
</dbReference>
<reference evidence="3" key="1">
    <citation type="submission" date="2016-11" db="EMBL/GenBank/DDBJ databases">
        <authorList>
            <person name="Varghese N."/>
            <person name="Submissions S."/>
        </authorList>
    </citation>
    <scope>NUCLEOTIDE SEQUENCE [LARGE SCALE GENOMIC DNA]</scope>
    <source>
        <strain evidence="3">DSM 17957</strain>
    </source>
</reference>
<dbReference type="GO" id="GO:0005737">
    <property type="term" value="C:cytoplasm"/>
    <property type="evidence" value="ECO:0007669"/>
    <property type="project" value="InterPro"/>
</dbReference>
<dbReference type="PANTHER" id="PTHR40398">
    <property type="entry name" value="PTS SYSTEM GLUCITOL/SORBITOL-SPECIFIC EIIA COMPONENT"/>
    <property type="match status" value="1"/>
</dbReference>
<dbReference type="GO" id="GO:0008982">
    <property type="term" value="F:protein-N(PI)-phosphohistidine-sugar phosphotransferase activity"/>
    <property type="evidence" value="ECO:0007669"/>
    <property type="project" value="InterPro"/>
</dbReference>
<proteinExistence type="predicted"/>
<dbReference type="Proteomes" id="UP000184536">
    <property type="component" value="Unassembled WGS sequence"/>
</dbReference>